<organism evidence="1">
    <name type="scientific">Schizaphis graminum</name>
    <name type="common">Green bug aphid</name>
    <dbReference type="NCBI Taxonomy" id="13262"/>
    <lineage>
        <taxon>Eukaryota</taxon>
        <taxon>Metazoa</taxon>
        <taxon>Ecdysozoa</taxon>
        <taxon>Arthropoda</taxon>
        <taxon>Hexapoda</taxon>
        <taxon>Insecta</taxon>
        <taxon>Pterygota</taxon>
        <taxon>Neoptera</taxon>
        <taxon>Paraneoptera</taxon>
        <taxon>Hemiptera</taxon>
        <taxon>Sternorrhyncha</taxon>
        <taxon>Aphidomorpha</taxon>
        <taxon>Aphidoidea</taxon>
        <taxon>Aphididae</taxon>
        <taxon>Aphidini</taxon>
        <taxon>Schizaphis</taxon>
    </lineage>
</organism>
<gene>
    <name evidence="1" type="ORF">g.117198</name>
</gene>
<dbReference type="EMBL" id="GGMR01006111">
    <property type="protein sequence ID" value="MBY18730.1"/>
    <property type="molecule type" value="Transcribed_RNA"/>
</dbReference>
<proteinExistence type="predicted"/>
<evidence type="ECO:0000313" key="1">
    <source>
        <dbReference type="EMBL" id="MBY18730.1"/>
    </source>
</evidence>
<reference evidence="1" key="1">
    <citation type="submission" date="2018-04" db="EMBL/GenBank/DDBJ databases">
        <title>Transcriptome of Schizaphis graminum biotype I.</title>
        <authorList>
            <person name="Scully E.D."/>
            <person name="Geib S.M."/>
            <person name="Palmer N.A."/>
            <person name="Koch K."/>
            <person name="Bradshaw J."/>
            <person name="Heng-Moss T."/>
            <person name="Sarath G."/>
        </authorList>
    </citation>
    <scope>NUCLEOTIDE SEQUENCE</scope>
</reference>
<dbReference type="AlphaFoldDB" id="A0A2S2NNF5"/>
<accession>A0A2S2NNF5</accession>
<sequence length="158" mass="18362">MCVCVCVCERERDREREGKRNNTVLLLGQSISEPAGGARDCLVTCAQPSSSHYLWKFFGVCVCVEYTHFIHVRAVDRKNIYTTVALFYRGKIFQLRFLYLITRSFIIKTHNIMLILHLARVSPLAILIDCRNDGRVTYVCGDESQDKRQERERKKNDL</sequence>
<protein>
    <submittedName>
        <fullName evidence="1">Uncharacterized protein</fullName>
    </submittedName>
</protein>
<name>A0A2S2NNF5_SCHGA</name>